<evidence type="ECO:0000313" key="3">
    <source>
        <dbReference type="EMBL" id="KAF4700902.1"/>
    </source>
</evidence>
<dbReference type="PANTHER" id="PTHR31935:SF1">
    <property type="entry name" value="COILED-COIL DOMAIN-CONTAINING PROTEIN 13"/>
    <property type="match status" value="1"/>
</dbReference>
<feature type="region of interest" description="Disordered" evidence="2">
    <location>
        <begin position="9"/>
        <end position="31"/>
    </location>
</feature>
<reference evidence="3 4" key="1">
    <citation type="submission" date="2020-04" db="EMBL/GenBank/DDBJ databases">
        <title>Perkinsus olseni comparative genomics.</title>
        <authorList>
            <person name="Bogema D.R."/>
        </authorList>
    </citation>
    <scope>NUCLEOTIDE SEQUENCE [LARGE SCALE GENOMIC DNA]</scope>
    <source>
        <strain evidence="3">ATCC PRA-205</strain>
    </source>
</reference>
<feature type="compositionally biased region" description="Basic and acidic residues" evidence="2">
    <location>
        <begin position="9"/>
        <end position="19"/>
    </location>
</feature>
<accession>A0A7J6PXW0</accession>
<dbReference type="Proteomes" id="UP000574390">
    <property type="component" value="Unassembled WGS sequence"/>
</dbReference>
<organism evidence="3 4">
    <name type="scientific">Perkinsus olseni</name>
    <name type="common">Perkinsus atlanticus</name>
    <dbReference type="NCBI Taxonomy" id="32597"/>
    <lineage>
        <taxon>Eukaryota</taxon>
        <taxon>Sar</taxon>
        <taxon>Alveolata</taxon>
        <taxon>Perkinsozoa</taxon>
        <taxon>Perkinsea</taxon>
        <taxon>Perkinsida</taxon>
        <taxon>Perkinsidae</taxon>
        <taxon>Perkinsus</taxon>
    </lineage>
</organism>
<feature type="coiled-coil region" evidence="1">
    <location>
        <begin position="250"/>
        <end position="305"/>
    </location>
</feature>
<keyword evidence="1" id="KW-0175">Coiled coil</keyword>
<feature type="compositionally biased region" description="Polar residues" evidence="2">
    <location>
        <begin position="226"/>
        <end position="237"/>
    </location>
</feature>
<feature type="region of interest" description="Disordered" evidence="2">
    <location>
        <begin position="215"/>
        <end position="244"/>
    </location>
</feature>
<feature type="non-terminal residue" evidence="3">
    <location>
        <position position="1"/>
    </location>
</feature>
<protein>
    <submittedName>
        <fullName evidence="3">Uncharacterized protein</fullName>
    </submittedName>
</protein>
<name>A0A7J6PXW0_PEROL</name>
<comment type="caution">
    <text evidence="3">The sequence shown here is derived from an EMBL/GenBank/DDBJ whole genome shotgun (WGS) entry which is preliminary data.</text>
</comment>
<dbReference type="PANTHER" id="PTHR31935">
    <property type="entry name" value="COILED-COIL DOMAIN-CONTAINING PROTEIN 13"/>
    <property type="match status" value="1"/>
</dbReference>
<evidence type="ECO:0000256" key="1">
    <source>
        <dbReference type="SAM" id="Coils"/>
    </source>
</evidence>
<proteinExistence type="predicted"/>
<feature type="coiled-coil region" evidence="1">
    <location>
        <begin position="123"/>
        <end position="150"/>
    </location>
</feature>
<evidence type="ECO:0000313" key="4">
    <source>
        <dbReference type="Proteomes" id="UP000574390"/>
    </source>
</evidence>
<dbReference type="AlphaFoldDB" id="A0A7J6PXW0"/>
<evidence type="ECO:0000256" key="2">
    <source>
        <dbReference type="SAM" id="MobiDB-lite"/>
    </source>
</evidence>
<dbReference type="EMBL" id="JABANM010033659">
    <property type="protein sequence ID" value="KAF4700902.1"/>
    <property type="molecule type" value="Genomic_DNA"/>
</dbReference>
<gene>
    <name evidence="3" type="ORF">FOZ62_017456</name>
</gene>
<dbReference type="InterPro" id="IPR038929">
    <property type="entry name" value="CCDC13"/>
</dbReference>
<sequence length="387" mass="43905">MVVCFLHGCDEEKREKGEHSPPSPSGGEKFDPQAERCAMLEMRLFHHVREIESLREQLAIAESNDPRDELKGRLMEMVKKNRSLTVGLVSLHSKEARIKALMVDLATANEGKGKDEGVDVVEANEYKNKYMKMANEMQNLRQDLSSTKGQVSRMKKILLAEIGDQATVEEQVISGGSTEGYEGRSKTIVRLKREVRALRMQMKLLENRSVDRRSNAWDGLSAGPTGEQQPQPSQSGWEGSDKSMSIGRLAEERRNQLSELQRKVVELKGRLKETQKIGEAVKSRSRTLTERNAELKEQIATLLEKSDGDDELIAEMRGYLDRKIERADLPFHTAEGDAEDRTVYYPELERLGSENETLKEQCRTQKTIIETLSTKRRQKKQCDLEGG</sequence>